<dbReference type="Proteomes" id="UP000799437">
    <property type="component" value="Unassembled WGS sequence"/>
</dbReference>
<dbReference type="GO" id="GO:0015123">
    <property type="term" value="F:acetate transmembrane transporter activity"/>
    <property type="evidence" value="ECO:0007669"/>
    <property type="project" value="TreeGrafter"/>
</dbReference>
<proteinExistence type="inferred from homology"/>
<evidence type="ECO:0000313" key="9">
    <source>
        <dbReference type="Proteomes" id="UP000799437"/>
    </source>
</evidence>
<feature type="transmembrane region" description="Helical" evidence="7">
    <location>
        <begin position="118"/>
        <end position="138"/>
    </location>
</feature>
<evidence type="ECO:0000256" key="7">
    <source>
        <dbReference type="SAM" id="Phobius"/>
    </source>
</evidence>
<feature type="transmembrane region" description="Helical" evidence="7">
    <location>
        <begin position="60"/>
        <end position="79"/>
    </location>
</feature>
<comment type="subcellular location">
    <subcellularLocation>
        <location evidence="1">Membrane</location>
        <topology evidence="1">Multi-pass membrane protein</topology>
    </subcellularLocation>
</comment>
<keyword evidence="3 7" id="KW-0812">Transmembrane</keyword>
<dbReference type="OrthoDB" id="3648309at2759"/>
<evidence type="ECO:0000256" key="1">
    <source>
        <dbReference type="ARBA" id="ARBA00004141"/>
    </source>
</evidence>
<keyword evidence="5 7" id="KW-0472">Membrane</keyword>
<feature type="transmembrane region" description="Helical" evidence="7">
    <location>
        <begin position="158"/>
        <end position="180"/>
    </location>
</feature>
<keyword evidence="4 7" id="KW-1133">Transmembrane helix</keyword>
<evidence type="ECO:0000256" key="2">
    <source>
        <dbReference type="ARBA" id="ARBA00005587"/>
    </source>
</evidence>
<evidence type="ECO:0000313" key="8">
    <source>
        <dbReference type="EMBL" id="KAF2753612.1"/>
    </source>
</evidence>
<dbReference type="GeneID" id="54488668"/>
<evidence type="ECO:0000256" key="4">
    <source>
        <dbReference type="ARBA" id="ARBA00022989"/>
    </source>
</evidence>
<dbReference type="GO" id="GO:0005886">
    <property type="term" value="C:plasma membrane"/>
    <property type="evidence" value="ECO:0007669"/>
    <property type="project" value="TreeGrafter"/>
</dbReference>
<keyword evidence="9" id="KW-1185">Reference proteome</keyword>
<dbReference type="InterPro" id="IPR000791">
    <property type="entry name" value="Gpr1/Fun34/SatP-like"/>
</dbReference>
<dbReference type="PANTHER" id="PTHR31123:SF4">
    <property type="entry name" value="PROTEIN ALCS"/>
    <property type="match status" value="1"/>
</dbReference>
<comment type="similarity">
    <text evidence="2">Belongs to the acetate uptake transporter (AceTr) (TC 2.A.96) family.</text>
</comment>
<dbReference type="Pfam" id="PF01184">
    <property type="entry name" value="Gpr1_Fun34_YaaH"/>
    <property type="match status" value="1"/>
</dbReference>
<feature type="region of interest" description="Disordered" evidence="6">
    <location>
        <begin position="1"/>
        <end position="24"/>
    </location>
</feature>
<gene>
    <name evidence="8" type="ORF">EJ05DRAFT_504708</name>
</gene>
<evidence type="ECO:0000256" key="3">
    <source>
        <dbReference type="ARBA" id="ARBA00022692"/>
    </source>
</evidence>
<protein>
    <submittedName>
        <fullName evidence="8">GPR1/FUN34/YaaH-class plasma membrane protein</fullName>
    </submittedName>
</protein>
<feature type="transmembrane region" description="Helical" evidence="7">
    <location>
        <begin position="91"/>
        <end position="111"/>
    </location>
</feature>
<dbReference type="InterPro" id="IPR051633">
    <property type="entry name" value="AceTr"/>
</dbReference>
<feature type="transmembrane region" description="Helical" evidence="7">
    <location>
        <begin position="187"/>
        <end position="209"/>
    </location>
</feature>
<accession>A0A6A6VSP8</accession>
<dbReference type="RefSeq" id="XP_033596063.1">
    <property type="nucleotide sequence ID" value="XM_033747614.1"/>
</dbReference>
<evidence type="ECO:0000256" key="5">
    <source>
        <dbReference type="ARBA" id="ARBA00023136"/>
    </source>
</evidence>
<dbReference type="AlphaFoldDB" id="A0A6A6VSP8"/>
<dbReference type="EMBL" id="ML996583">
    <property type="protein sequence ID" value="KAF2753612.1"/>
    <property type="molecule type" value="Genomic_DNA"/>
</dbReference>
<evidence type="ECO:0000256" key="6">
    <source>
        <dbReference type="SAM" id="MobiDB-lite"/>
    </source>
</evidence>
<dbReference type="PANTHER" id="PTHR31123">
    <property type="entry name" value="ACCUMULATION OF DYADS PROTEIN 2-RELATED"/>
    <property type="match status" value="1"/>
</dbReference>
<sequence length="284" mass="30004">MSSTDEKEGNQGQSGMPPLAPTQTAGSITMTPEMFERMYLSPYGAVKGDLRKTFGNPTPLGLAGFLLAYAPIIITFMGWRGAAGNGAATVGTFYFFGGLLAILAAIGEFILGNSFPSTFFAVYGAFFLYYGATLTPWFNAAGAFAEQDMAGMGGLATAGFLSSNAYVGIFMGIFSLYSTICALRTNVLFVLAFALLTIVFPVFSAAQFYGAQGNFEKLHNYTVAAGAVGFPVIIIGLYLLLVLMLSTVDFPVNLPVGDLSTVIKSGTELRRAKEKAKTNNNGAS</sequence>
<name>A0A6A6VSP8_9PEZI</name>
<feature type="transmembrane region" description="Helical" evidence="7">
    <location>
        <begin position="221"/>
        <end position="245"/>
    </location>
</feature>
<reference evidence="8" key="1">
    <citation type="journal article" date="2020" name="Stud. Mycol.">
        <title>101 Dothideomycetes genomes: a test case for predicting lifestyles and emergence of pathogens.</title>
        <authorList>
            <person name="Haridas S."/>
            <person name="Albert R."/>
            <person name="Binder M."/>
            <person name="Bloem J."/>
            <person name="Labutti K."/>
            <person name="Salamov A."/>
            <person name="Andreopoulos B."/>
            <person name="Baker S."/>
            <person name="Barry K."/>
            <person name="Bills G."/>
            <person name="Bluhm B."/>
            <person name="Cannon C."/>
            <person name="Castanera R."/>
            <person name="Culley D."/>
            <person name="Daum C."/>
            <person name="Ezra D."/>
            <person name="Gonzalez J."/>
            <person name="Henrissat B."/>
            <person name="Kuo A."/>
            <person name="Liang C."/>
            <person name="Lipzen A."/>
            <person name="Lutzoni F."/>
            <person name="Magnuson J."/>
            <person name="Mondo S."/>
            <person name="Nolan M."/>
            <person name="Ohm R."/>
            <person name="Pangilinan J."/>
            <person name="Park H.-J."/>
            <person name="Ramirez L."/>
            <person name="Alfaro M."/>
            <person name="Sun H."/>
            <person name="Tritt A."/>
            <person name="Yoshinaga Y."/>
            <person name="Zwiers L.-H."/>
            <person name="Turgeon B."/>
            <person name="Goodwin S."/>
            <person name="Spatafora J."/>
            <person name="Crous P."/>
            <person name="Grigoriev I."/>
        </authorList>
    </citation>
    <scope>NUCLEOTIDE SEQUENCE</scope>
    <source>
        <strain evidence="8">CBS 121739</strain>
    </source>
</reference>
<organism evidence="8 9">
    <name type="scientific">Pseudovirgaria hyperparasitica</name>
    <dbReference type="NCBI Taxonomy" id="470096"/>
    <lineage>
        <taxon>Eukaryota</taxon>
        <taxon>Fungi</taxon>
        <taxon>Dikarya</taxon>
        <taxon>Ascomycota</taxon>
        <taxon>Pezizomycotina</taxon>
        <taxon>Dothideomycetes</taxon>
        <taxon>Dothideomycetes incertae sedis</taxon>
        <taxon>Acrospermales</taxon>
        <taxon>Acrospermaceae</taxon>
        <taxon>Pseudovirgaria</taxon>
    </lineage>
</organism>